<organism evidence="1 2">
    <name type="scientific">Pseudomonas kairouanensis</name>
    <dbReference type="NCBI Taxonomy" id="2293832"/>
    <lineage>
        <taxon>Bacteria</taxon>
        <taxon>Pseudomonadati</taxon>
        <taxon>Pseudomonadota</taxon>
        <taxon>Gammaproteobacteria</taxon>
        <taxon>Pseudomonadales</taxon>
        <taxon>Pseudomonadaceae</taxon>
        <taxon>Pseudomonas</taxon>
    </lineage>
</organism>
<sequence length="647" mass="70874">MPSPIALEVAQRWLRDPREIREIRARFVETSASADIWSADTLGLVNDAVASLFDSMPHDQDEHGQPTSRMLHAAPYVPYTSLSIQPREQGLQRFEQLLALIRAEPVCRTVSTGALAAIALTASASLWLAARSATEGNRHIAQGLRALAHIAPKKGLEVERLPDAYRTLLPGVKAQDVPAMILRDFCASTFAWQYIRSPDARVHDLCGSLMVLTTAIDYVGAKDDPGAVGRAYQVAGSDGLVHLGGRAIHQAVQDMVVACAFMITKDEMVAASQYHGDLLAFIDAAGGPVTPAEFFVGRWWDAGMCPYHRMVMNSDGYHSLMNEADAFDSFAHCHAVRRAIDNLIRYNEVIDLVPDYTNGEVFNEARVALSLGGVEAVREYGTCLACVTDEVLRCECGARGHEVAAEMSMGGALWYLLLPRFQVWRQLHAFRDGPGHVGTAFAPLPAGQRLQGVMLKLLPGECLHDRSWKPLWQVGSAAQGPTLISELARRVMLRCLLPQNRQHPHALEHLIAPLLERCDRLETLLELRELAEYWVGLFDACLEVSSVSPTAYPQILNALRAALLRAWQDTVACDVQAGADTERLYVDCDSAVRRTYALPLAMGLVVRRAFFGVATSAVELGGFNPYARLTRGIATVCDSHPAHVGSV</sequence>
<proteinExistence type="predicted"/>
<keyword evidence="2" id="KW-1185">Reference proteome</keyword>
<reference evidence="1 2" key="1">
    <citation type="journal article" date="2019" name="Syst. Appl. Microbiol.">
        <title>New species of pathogenic Pseudomonas isolated from citrus in Tunisia: Proposal of Pseudomonas kairouanensis sp. nov. and Pseudomonas nabeulensis sp. nov.</title>
        <authorList>
            <person name="Oueslati M."/>
            <person name="Mulet M."/>
            <person name="Gomila M."/>
            <person name="Berge O."/>
            <person name="Hajlaoui M.R."/>
            <person name="Lalucat J."/>
            <person name="Sadfi-Zouaoui N."/>
            <person name="Garcia-Valdes E."/>
        </authorList>
    </citation>
    <scope>NUCLEOTIDE SEQUENCE [LARGE SCALE GENOMIC DNA]</scope>
    <source>
        <strain evidence="1 2">KC12</strain>
    </source>
</reference>
<accession>A0A4Z0AMK5</accession>
<dbReference type="OrthoDB" id="3939209at2"/>
<evidence type="ECO:0000313" key="2">
    <source>
        <dbReference type="Proteomes" id="UP000297391"/>
    </source>
</evidence>
<dbReference type="RefSeq" id="WP_135290320.1">
    <property type="nucleotide sequence ID" value="NZ_QUZU01000022.1"/>
</dbReference>
<dbReference type="Proteomes" id="UP000297391">
    <property type="component" value="Unassembled WGS sequence"/>
</dbReference>
<name>A0A4Z0AMK5_9PSED</name>
<comment type="caution">
    <text evidence="1">The sequence shown here is derived from an EMBL/GenBank/DDBJ whole genome shotgun (WGS) entry which is preliminary data.</text>
</comment>
<gene>
    <name evidence="1" type="ORF">DYL59_17770</name>
</gene>
<dbReference type="AlphaFoldDB" id="A0A4Z0AMK5"/>
<dbReference type="EMBL" id="QUZU01000022">
    <property type="protein sequence ID" value="TFY87637.1"/>
    <property type="molecule type" value="Genomic_DNA"/>
</dbReference>
<evidence type="ECO:0000313" key="1">
    <source>
        <dbReference type="EMBL" id="TFY87637.1"/>
    </source>
</evidence>
<protein>
    <submittedName>
        <fullName evidence="1">Uncharacterized protein</fullName>
    </submittedName>
</protein>